<evidence type="ECO:0000313" key="5">
    <source>
        <dbReference type="Proteomes" id="UP000681075"/>
    </source>
</evidence>
<comment type="caution">
    <text evidence="4">The sequence shown here is derived from an EMBL/GenBank/DDBJ whole genome shotgun (WGS) entry which is preliminary data.</text>
</comment>
<evidence type="ECO:0000256" key="1">
    <source>
        <dbReference type="ARBA" id="ARBA00006407"/>
    </source>
</evidence>
<accession>A0A8S8X9T3</accession>
<comment type="similarity">
    <text evidence="2">Belongs to the UPF0174 family.</text>
</comment>
<dbReference type="InterPro" id="IPR007129">
    <property type="entry name" value="Ubiqinol_cyt_c_chaperone_CPB3"/>
</dbReference>
<dbReference type="Proteomes" id="UP000681075">
    <property type="component" value="Unassembled WGS sequence"/>
</dbReference>
<evidence type="ECO:0000259" key="3">
    <source>
        <dbReference type="Pfam" id="PF03981"/>
    </source>
</evidence>
<dbReference type="Pfam" id="PF03981">
    <property type="entry name" value="Ubiq_cyt_C_chap"/>
    <property type="match status" value="1"/>
</dbReference>
<dbReference type="InterPro" id="IPR021150">
    <property type="entry name" value="Ubiq_cyt_c_chap"/>
</dbReference>
<sequence length="143" mass="15352">MVVLARAPRFYAELGVPDTVEGRFEMISLHVTLLLRRLHGVDRALADAVLSAMWIDLDAAIRELGIGDLSVAKKMKLLASNFYGRAAAYDAALKNADDAELQSTLVRNVYDGEAPAPAAVAALAAYARDIAASPELDIDRRAA</sequence>
<comment type="similarity">
    <text evidence="1">Belongs to the CBP3 family.</text>
</comment>
<gene>
    <name evidence="4" type="ORF">TMPK1_08580</name>
</gene>
<dbReference type="PANTHER" id="PTHR12184">
    <property type="entry name" value="UBIQUINOL-CYTOCHROME C REDUCTASE COMPLEX ASSEMBLY FACTOR 1 FAMILY MEMBER"/>
    <property type="match status" value="1"/>
</dbReference>
<dbReference type="PANTHER" id="PTHR12184:SF1">
    <property type="entry name" value="UBIQUINOL-CYTOCHROME-C REDUCTASE COMPLEX ASSEMBLY FACTOR 1"/>
    <property type="match status" value="1"/>
</dbReference>
<dbReference type="AlphaFoldDB" id="A0A8S8X9T3"/>
<reference evidence="4" key="1">
    <citation type="submission" date="2021-02" db="EMBL/GenBank/DDBJ databases">
        <title>Genome sequence of Rhodospirillales sp. strain TMPK1 isolated from soil.</title>
        <authorList>
            <person name="Nakai R."/>
            <person name="Kusada H."/>
            <person name="Tamaki H."/>
        </authorList>
    </citation>
    <scope>NUCLEOTIDE SEQUENCE</scope>
    <source>
        <strain evidence="4">TMPK1</strain>
    </source>
</reference>
<name>A0A8S8X9T3_9PROT</name>
<protein>
    <recommendedName>
        <fullName evidence="3">Ubiquinol-cytochrome c chaperone domain-containing protein</fullName>
    </recommendedName>
</protein>
<evidence type="ECO:0000256" key="2">
    <source>
        <dbReference type="ARBA" id="ARBA00006436"/>
    </source>
</evidence>
<keyword evidence="5" id="KW-1185">Reference proteome</keyword>
<organism evidence="4 5">
    <name type="scientific">Roseiterribacter gracilis</name>
    <dbReference type="NCBI Taxonomy" id="2812848"/>
    <lineage>
        <taxon>Bacteria</taxon>
        <taxon>Pseudomonadati</taxon>
        <taxon>Pseudomonadota</taxon>
        <taxon>Alphaproteobacteria</taxon>
        <taxon>Rhodospirillales</taxon>
        <taxon>Roseiterribacteraceae</taxon>
        <taxon>Roseiterribacter</taxon>
    </lineage>
</organism>
<feature type="domain" description="Ubiquinol-cytochrome c chaperone" evidence="3">
    <location>
        <begin position="13"/>
        <end position="129"/>
    </location>
</feature>
<dbReference type="EMBL" id="BOPV01000001">
    <property type="protein sequence ID" value="GIL38621.1"/>
    <property type="molecule type" value="Genomic_DNA"/>
</dbReference>
<proteinExistence type="inferred from homology"/>
<evidence type="ECO:0000313" key="4">
    <source>
        <dbReference type="EMBL" id="GIL38621.1"/>
    </source>
</evidence>